<evidence type="ECO:0000256" key="2">
    <source>
        <dbReference type="ARBA" id="ARBA00011738"/>
    </source>
</evidence>
<dbReference type="InterPro" id="IPR035094">
    <property type="entry name" value="EgtD"/>
</dbReference>
<dbReference type="NCBIfam" id="TIGR03438">
    <property type="entry name" value="egtD_ergothio"/>
    <property type="match status" value="1"/>
</dbReference>
<comment type="caution">
    <text evidence="9">The sequence shown here is derived from an EMBL/GenBank/DDBJ whole genome shotgun (WGS) entry which is preliminary data.</text>
</comment>
<evidence type="ECO:0000313" key="9">
    <source>
        <dbReference type="EMBL" id="MFD1185082.1"/>
    </source>
</evidence>
<dbReference type="NCBIfam" id="TIGR03439">
    <property type="entry name" value="methyl_EasF"/>
    <property type="match status" value="1"/>
</dbReference>
<dbReference type="InterPro" id="IPR051128">
    <property type="entry name" value="EgtD_Methyltrsf_superfamily"/>
</dbReference>
<reference evidence="10" key="1">
    <citation type="journal article" date="2019" name="Int. J. Syst. Evol. Microbiol.">
        <title>The Global Catalogue of Microorganisms (GCM) 10K type strain sequencing project: providing services to taxonomists for standard genome sequencing and annotation.</title>
        <authorList>
            <consortium name="The Broad Institute Genomics Platform"/>
            <consortium name="The Broad Institute Genome Sequencing Center for Infectious Disease"/>
            <person name="Wu L."/>
            <person name="Ma J."/>
        </authorList>
    </citation>
    <scope>NUCLEOTIDE SEQUENCE [LARGE SCALE GENOMIC DNA]</scope>
    <source>
        <strain evidence="10">JCM 31319</strain>
    </source>
</reference>
<gene>
    <name evidence="9" type="primary">egtD</name>
    <name evidence="9" type="ORF">ACFQ2O_02605</name>
</gene>
<evidence type="ECO:0000256" key="5">
    <source>
        <dbReference type="ARBA" id="ARBA00022679"/>
    </source>
</evidence>
<dbReference type="EMBL" id="JBHTLD010000011">
    <property type="protein sequence ID" value="MFD1185082.1"/>
    <property type="molecule type" value="Genomic_DNA"/>
</dbReference>
<dbReference type="PANTHER" id="PTHR43397:SF1">
    <property type="entry name" value="ERGOTHIONEINE BIOSYNTHESIS PROTEIN 1"/>
    <property type="match status" value="1"/>
</dbReference>
<keyword evidence="4 9" id="KW-0489">Methyltransferase</keyword>
<dbReference type="GO" id="GO:0032259">
    <property type="term" value="P:methylation"/>
    <property type="evidence" value="ECO:0007669"/>
    <property type="project" value="UniProtKB-KW"/>
</dbReference>
<dbReference type="EC" id="2.1.1.261" evidence="6"/>
<dbReference type="RefSeq" id="WP_377522678.1">
    <property type="nucleotide sequence ID" value="NZ_JBHTLD010000011.1"/>
</dbReference>
<dbReference type="InterPro" id="IPR017805">
    <property type="entry name" value="SAM_MeTrfase_EasF-type_put"/>
</dbReference>
<sequence length="333" mass="37939">MNTIVEPMVDLSRKEDGTNDIAAFAQDVAEGLSRRQKHLPSRYFYDGQGSRLFQQIMDLPEYYLTRSEFEVLTENREAMAQQFSREGFFHLIDLGAGDALKTKILIQELAKQQQLFDYVPVDISGDAMQQLSDSLRTELPQVNVEAVVGEYFKALEWLQENKSERKVVLFLGSNIGNFETSESIAFLQRVRSFLQPGDRLLMGVDLRKDPETILDAYNDAAGVTAAFNLNLLHRINRELGGDFDVEQFYHYAMYNPGEGVMRSFLVSKIDQDVAIKETGQTFHFDAWEAIHTENSHKYSLSSIQELAGTCGFEVETVFYDGQKKFADVLFSVR</sequence>
<dbReference type="PIRSF" id="PIRSF018005">
    <property type="entry name" value="UCP018005"/>
    <property type="match status" value="1"/>
</dbReference>
<comment type="subunit">
    <text evidence="2">Homodimer.</text>
</comment>
<evidence type="ECO:0000256" key="3">
    <source>
        <dbReference type="ARBA" id="ARBA00022589"/>
    </source>
</evidence>
<evidence type="ECO:0000259" key="8">
    <source>
        <dbReference type="Pfam" id="PF10017"/>
    </source>
</evidence>
<comment type="catalytic activity">
    <reaction evidence="7">
        <text>4-(3-methylbut-2-enyl)-L-tryptophan + S-adenosyl-L-methionine = 4-(3-methylbut-2-enyl)-L-abrine + S-adenosyl-L-homocysteine + H(+)</text>
        <dbReference type="Rhea" id="RHEA:34435"/>
        <dbReference type="ChEBI" id="CHEBI:15378"/>
        <dbReference type="ChEBI" id="CHEBI:57856"/>
        <dbReference type="ChEBI" id="CHEBI:58209"/>
        <dbReference type="ChEBI" id="CHEBI:59789"/>
        <dbReference type="ChEBI" id="CHEBI:67248"/>
        <dbReference type="EC" id="2.1.1.261"/>
    </reaction>
</comment>
<evidence type="ECO:0000313" key="10">
    <source>
        <dbReference type="Proteomes" id="UP001597094"/>
    </source>
</evidence>
<dbReference type="InterPro" id="IPR017804">
    <property type="entry name" value="MeTrfase_EgtD-like"/>
</dbReference>
<proteinExistence type="predicted"/>
<keyword evidence="5 9" id="KW-0808">Transferase</keyword>
<dbReference type="Proteomes" id="UP001597094">
    <property type="component" value="Unassembled WGS sequence"/>
</dbReference>
<name>A0ABW3SMH1_9BACT</name>
<evidence type="ECO:0000256" key="4">
    <source>
        <dbReference type="ARBA" id="ARBA00022603"/>
    </source>
</evidence>
<comment type="pathway">
    <text evidence="1">Alkaloid biosynthesis; ergot alkaloid biosynthesis.</text>
</comment>
<evidence type="ECO:0000256" key="6">
    <source>
        <dbReference type="ARBA" id="ARBA00039094"/>
    </source>
</evidence>
<feature type="domain" description="Histidine-specific methyltransferase SAM-dependent" evidence="8">
    <location>
        <begin position="24"/>
        <end position="330"/>
    </location>
</feature>
<dbReference type="InterPro" id="IPR029063">
    <property type="entry name" value="SAM-dependent_MTases_sf"/>
</dbReference>
<evidence type="ECO:0000256" key="1">
    <source>
        <dbReference type="ARBA" id="ARBA00005107"/>
    </source>
</evidence>
<dbReference type="GO" id="GO:0052706">
    <property type="term" value="F:L-histidine N(alpha)-methyltransferase activity"/>
    <property type="evidence" value="ECO:0007669"/>
    <property type="project" value="UniProtKB-EC"/>
</dbReference>
<keyword evidence="3" id="KW-0017">Alkaloid metabolism</keyword>
<protein>
    <recommendedName>
        <fullName evidence="6">4-dimethylallyltryptophan N-methyltransferase</fullName>
        <ecNumber evidence="6">2.1.1.261</ecNumber>
    </recommendedName>
</protein>
<organism evidence="9 10">
    <name type="scientific">Pontibacter rugosus</name>
    <dbReference type="NCBI Taxonomy" id="1745966"/>
    <lineage>
        <taxon>Bacteria</taxon>
        <taxon>Pseudomonadati</taxon>
        <taxon>Bacteroidota</taxon>
        <taxon>Cytophagia</taxon>
        <taxon>Cytophagales</taxon>
        <taxon>Hymenobacteraceae</taxon>
        <taxon>Pontibacter</taxon>
    </lineage>
</organism>
<keyword evidence="10" id="KW-1185">Reference proteome</keyword>
<dbReference type="Gene3D" id="3.40.50.150">
    <property type="entry name" value="Vaccinia Virus protein VP39"/>
    <property type="match status" value="1"/>
</dbReference>
<dbReference type="InterPro" id="IPR019257">
    <property type="entry name" value="MeTrfase_dom"/>
</dbReference>
<dbReference type="SUPFAM" id="SSF53335">
    <property type="entry name" value="S-adenosyl-L-methionine-dependent methyltransferases"/>
    <property type="match status" value="1"/>
</dbReference>
<dbReference type="Pfam" id="PF10017">
    <property type="entry name" value="Methyltransf_33"/>
    <property type="match status" value="1"/>
</dbReference>
<accession>A0ABW3SMH1</accession>
<dbReference type="PANTHER" id="PTHR43397">
    <property type="entry name" value="ERGOTHIONEINE BIOSYNTHESIS PROTEIN 1"/>
    <property type="match status" value="1"/>
</dbReference>
<evidence type="ECO:0000256" key="7">
    <source>
        <dbReference type="ARBA" id="ARBA00049425"/>
    </source>
</evidence>